<comment type="caution">
    <text evidence="8">The sequence shown here is derived from an EMBL/GenBank/DDBJ whole genome shotgun (WGS) entry which is preliminary data.</text>
</comment>
<dbReference type="InterPro" id="IPR013785">
    <property type="entry name" value="Aldolase_TIM"/>
</dbReference>
<reference evidence="9 10" key="2">
    <citation type="submission" date="2024-07" db="EMBL/GenBank/DDBJ databases">
        <authorList>
            <person name="Akdeniz Z."/>
        </authorList>
    </citation>
    <scope>NUCLEOTIDE SEQUENCE [LARGE SCALE GENOMIC DNA]</scope>
</reference>
<dbReference type="SFLD" id="SFLDS00029">
    <property type="entry name" value="Radical_SAM"/>
    <property type="match status" value="1"/>
</dbReference>
<accession>A0AA86QV42</accession>
<evidence type="ECO:0000256" key="4">
    <source>
        <dbReference type="ARBA" id="ARBA00023004"/>
    </source>
</evidence>
<dbReference type="InterPro" id="IPR058240">
    <property type="entry name" value="rSAM_sf"/>
</dbReference>
<dbReference type="Pfam" id="PF04055">
    <property type="entry name" value="Radical_SAM"/>
    <property type="match status" value="1"/>
</dbReference>
<dbReference type="EMBL" id="CAXDID020000440">
    <property type="protein sequence ID" value="CAL6091974.1"/>
    <property type="molecule type" value="Genomic_DNA"/>
</dbReference>
<keyword evidence="5 6" id="KW-0411">Iron-sulfur</keyword>
<feature type="binding site" evidence="6">
    <location>
        <position position="77"/>
    </location>
    <ligand>
        <name>[4Fe-4S] cluster</name>
        <dbReference type="ChEBI" id="CHEBI:49883"/>
        <note>4Fe-4S-S-AdoMet</note>
    </ligand>
</feature>
<dbReference type="PANTHER" id="PTHR30352:SF5">
    <property type="entry name" value="PYRUVATE FORMATE-LYASE 1-ACTIVATING ENZYME"/>
    <property type="match status" value="1"/>
</dbReference>
<keyword evidence="2 6" id="KW-0949">S-adenosyl-L-methionine</keyword>
<dbReference type="GO" id="GO:0046872">
    <property type="term" value="F:metal ion binding"/>
    <property type="evidence" value="ECO:0007669"/>
    <property type="project" value="UniProtKB-KW"/>
</dbReference>
<protein>
    <submittedName>
        <fullName evidence="8">Pyruvate formate-lyase activating enzyme</fullName>
    </submittedName>
    <submittedName>
        <fullName evidence="9">Pyruvate_formate-lyase activating enzyme</fullName>
    </submittedName>
</protein>
<dbReference type="NCBIfam" id="TIGR04337">
    <property type="entry name" value="AmmeMemoSam_rS"/>
    <property type="match status" value="1"/>
</dbReference>
<dbReference type="PANTHER" id="PTHR30352">
    <property type="entry name" value="PYRUVATE FORMATE-LYASE-ACTIVATING ENZYME"/>
    <property type="match status" value="1"/>
</dbReference>
<feature type="domain" description="Radical SAM core" evidence="7">
    <location>
        <begin position="58"/>
        <end position="271"/>
    </location>
</feature>
<dbReference type="AlphaFoldDB" id="A0AA86QV42"/>
<evidence type="ECO:0000313" key="9">
    <source>
        <dbReference type="EMBL" id="CAL6091974.1"/>
    </source>
</evidence>
<name>A0AA86QV42_9EUKA</name>
<evidence type="ECO:0000256" key="6">
    <source>
        <dbReference type="PIRSR" id="PIRSR004869-50"/>
    </source>
</evidence>
<keyword evidence="3 6" id="KW-0479">Metal-binding</keyword>
<dbReference type="GO" id="GO:0051539">
    <property type="term" value="F:4 iron, 4 sulfur cluster binding"/>
    <property type="evidence" value="ECO:0007669"/>
    <property type="project" value="UniProtKB-KW"/>
</dbReference>
<dbReference type="PIRSF" id="PIRSF004869">
    <property type="entry name" value="PflX_prd"/>
    <property type="match status" value="1"/>
</dbReference>
<dbReference type="CDD" id="cd01335">
    <property type="entry name" value="Radical_SAM"/>
    <property type="match status" value="1"/>
</dbReference>
<keyword evidence="10" id="KW-1185">Reference proteome</keyword>
<dbReference type="InterPro" id="IPR007197">
    <property type="entry name" value="rSAM"/>
</dbReference>
<feature type="binding site" evidence="6">
    <location>
        <position position="73"/>
    </location>
    <ligand>
        <name>[4Fe-4S] cluster</name>
        <dbReference type="ChEBI" id="CHEBI:49883"/>
        <note>4Fe-4S-S-AdoMet</note>
    </ligand>
</feature>
<gene>
    <name evidence="8" type="ORF">HINF_LOCUS47574</name>
    <name evidence="9" type="ORF">HINF_LOCUS66043</name>
</gene>
<evidence type="ECO:0000256" key="2">
    <source>
        <dbReference type="ARBA" id="ARBA00022691"/>
    </source>
</evidence>
<dbReference type="InterPro" id="IPR034457">
    <property type="entry name" value="Organic_radical-activating"/>
</dbReference>
<dbReference type="SFLD" id="SFLDG01101">
    <property type="entry name" value="Uncharacterised_Radical_SAM_Su"/>
    <property type="match status" value="1"/>
</dbReference>
<evidence type="ECO:0000259" key="7">
    <source>
        <dbReference type="PROSITE" id="PS51918"/>
    </source>
</evidence>
<keyword evidence="8" id="KW-0670">Pyruvate</keyword>
<dbReference type="Gene3D" id="3.20.20.70">
    <property type="entry name" value="Aldolase class I"/>
    <property type="match status" value="1"/>
</dbReference>
<evidence type="ECO:0000256" key="1">
    <source>
        <dbReference type="ARBA" id="ARBA00022485"/>
    </source>
</evidence>
<dbReference type="PROSITE" id="PS51918">
    <property type="entry name" value="RADICAL_SAM"/>
    <property type="match status" value="1"/>
</dbReference>
<feature type="binding site" evidence="6">
    <location>
        <position position="80"/>
    </location>
    <ligand>
        <name>[4Fe-4S] cluster</name>
        <dbReference type="ChEBI" id="CHEBI:49883"/>
        <note>4Fe-4S-S-AdoMet</note>
    </ligand>
</feature>
<organism evidence="8">
    <name type="scientific">Hexamita inflata</name>
    <dbReference type="NCBI Taxonomy" id="28002"/>
    <lineage>
        <taxon>Eukaryota</taxon>
        <taxon>Metamonada</taxon>
        <taxon>Diplomonadida</taxon>
        <taxon>Hexamitidae</taxon>
        <taxon>Hexamitinae</taxon>
        <taxon>Hexamita</taxon>
    </lineage>
</organism>
<dbReference type="Proteomes" id="UP001642409">
    <property type="component" value="Unassembled WGS sequence"/>
</dbReference>
<keyword evidence="1" id="KW-0004">4Fe-4S</keyword>
<evidence type="ECO:0000256" key="5">
    <source>
        <dbReference type="ARBA" id="ARBA00023014"/>
    </source>
</evidence>
<keyword evidence="4 6" id="KW-0408">Iron</keyword>
<proteinExistence type="predicted"/>
<evidence type="ECO:0000313" key="8">
    <source>
        <dbReference type="EMBL" id="CAI9959929.1"/>
    </source>
</evidence>
<evidence type="ECO:0000313" key="10">
    <source>
        <dbReference type="Proteomes" id="UP001642409"/>
    </source>
</evidence>
<dbReference type="InterPro" id="IPR016431">
    <property type="entry name" value="Pyrv-formate_lyase-activ_prd"/>
</dbReference>
<dbReference type="SUPFAM" id="SSF102114">
    <property type="entry name" value="Radical SAM enzymes"/>
    <property type="match status" value="1"/>
</dbReference>
<dbReference type="InterPro" id="IPR027596">
    <property type="entry name" value="AmmeMemoSam_rS"/>
</dbReference>
<dbReference type="GO" id="GO:0003824">
    <property type="term" value="F:catalytic activity"/>
    <property type="evidence" value="ECO:0007669"/>
    <property type="project" value="InterPro"/>
</dbReference>
<dbReference type="EMBL" id="CATOUU010000925">
    <property type="protein sequence ID" value="CAI9959929.1"/>
    <property type="molecule type" value="Genomic_DNA"/>
</dbReference>
<sequence length="327" mass="37083">MPNQVVQCTACNHYCRISPDKTGTCGVRLNKNGVLYLAVHSRPSAVHVDPIEKKPLYHFYPNSQIFSIGTIGCNFKCDFCQNWSLSMERPGDIEDRCQQEDELTPQQVIDFCLRKKIPSIAFTYNEPTIWIEYNLDICKLAHQNNIKTVYKTNGFMSPEVRSELVKYISAINIDLKCFNEASYIKMGGRLKEICDNIKFFFDNNITTEVTTLIIPGLNDSPEELTQIAQFLSSISTQIPWHLSAFHPDYKMKNVSRTSLTTLERAREIGKQFKLQNIYLGNVSSQFTSTICDCGQELVNRSGYHGMVTGIRSGKCVSCGKGVYGQFD</sequence>
<comment type="cofactor">
    <cofactor evidence="6">
        <name>[4Fe-4S] cluster</name>
        <dbReference type="ChEBI" id="CHEBI:49883"/>
    </cofactor>
    <text evidence="6">Binds 1 [4Fe-4S] cluster. The cluster is coordinated with 3 cysteines and an exchangeable S-adenosyl-L-methionine.</text>
</comment>
<evidence type="ECO:0000256" key="3">
    <source>
        <dbReference type="ARBA" id="ARBA00022723"/>
    </source>
</evidence>
<reference evidence="8" key="1">
    <citation type="submission" date="2023-06" db="EMBL/GenBank/DDBJ databases">
        <authorList>
            <person name="Kurt Z."/>
        </authorList>
    </citation>
    <scope>NUCLEOTIDE SEQUENCE</scope>
</reference>